<protein>
    <submittedName>
        <fullName evidence="1">Uncharacterized protein</fullName>
    </submittedName>
</protein>
<dbReference type="RefSeq" id="WP_135838430.1">
    <property type="nucleotide sequence ID" value="NZ_SRRO01000001.1"/>
</dbReference>
<sequence length="297" mass="30699">MSAYDIGCQVGAKASELIDGTPPGYVTIGGSYADIGPSFSHYDDLPGDLIGDAWGDFSTALNHVAIAGQGSSGLLAGSITVQPNDAFANMDRIVGDVDDWRGDAATDFVDNYKAQLPYVADSHFTGISVAIAALEAQQELYTSAYESIIDIGNKTLSALEATDGRGSADGAFALTVLAAVGTVAVTVLTAGTGTAAGIAITIAVASGAASVGASATSLEFSAEEPEQVMDKFYEAVGKVENHVRTRQQEIAQGLRDYAAAVRDDIDRTSFAEDEYPRFKFKPTGFALGPGGLGGYEP</sequence>
<reference evidence="1 2" key="1">
    <citation type="submission" date="2019-04" db="EMBL/GenBank/DDBJ databases">
        <title>Three New Species of Nocardioides, Nocardioides euryhalodurans sp. nov., Nocardioides seonyuensis sp. nov. and Nocardioides eburneoflavus sp. nov. Isolated from Soil.</title>
        <authorList>
            <person name="Roh S.G."/>
            <person name="Lee C."/>
            <person name="Kim M.-K."/>
            <person name="Kim S.B."/>
        </authorList>
    </citation>
    <scope>NUCLEOTIDE SEQUENCE [LARGE SCALE GENOMIC DNA]</scope>
    <source>
        <strain evidence="1 2">MMS17-SY213</strain>
    </source>
</reference>
<gene>
    <name evidence="1" type="ORF">EXE59_07995</name>
</gene>
<organism evidence="1 2">
    <name type="scientific">Nocardioides eburneiflavus</name>
    <dbReference type="NCBI Taxonomy" id="2518372"/>
    <lineage>
        <taxon>Bacteria</taxon>
        <taxon>Bacillati</taxon>
        <taxon>Actinomycetota</taxon>
        <taxon>Actinomycetes</taxon>
        <taxon>Propionibacteriales</taxon>
        <taxon>Nocardioidaceae</taxon>
        <taxon>Nocardioides</taxon>
    </lineage>
</organism>
<comment type="caution">
    <text evidence="1">The sequence shown here is derived from an EMBL/GenBank/DDBJ whole genome shotgun (WGS) entry which is preliminary data.</text>
</comment>
<dbReference type="EMBL" id="SRRO01000001">
    <property type="protein sequence ID" value="TGN63898.1"/>
    <property type="molecule type" value="Genomic_DNA"/>
</dbReference>
<keyword evidence="2" id="KW-1185">Reference proteome</keyword>
<evidence type="ECO:0000313" key="2">
    <source>
        <dbReference type="Proteomes" id="UP000297496"/>
    </source>
</evidence>
<dbReference type="AlphaFoldDB" id="A0A4Z1CET1"/>
<proteinExistence type="predicted"/>
<evidence type="ECO:0000313" key="1">
    <source>
        <dbReference type="EMBL" id="TGN63898.1"/>
    </source>
</evidence>
<dbReference type="Proteomes" id="UP000297496">
    <property type="component" value="Unassembled WGS sequence"/>
</dbReference>
<name>A0A4Z1CET1_9ACTN</name>
<accession>A0A4Z1CET1</accession>
<dbReference type="OrthoDB" id="3775646at2"/>